<dbReference type="PANTHER" id="PTHR23308">
    <property type="entry name" value="NUCLEAR INHIBITOR OF PROTEIN PHOSPHATASE-1"/>
    <property type="match status" value="1"/>
</dbReference>
<feature type="transmembrane region" description="Helical" evidence="1">
    <location>
        <begin position="181"/>
        <end position="200"/>
    </location>
</feature>
<protein>
    <submittedName>
        <fullName evidence="3">PrsW family intramembrane metalloprotease</fullName>
    </submittedName>
</protein>
<dbReference type="Gene3D" id="2.60.200.20">
    <property type="match status" value="1"/>
</dbReference>
<keyword evidence="3" id="KW-0378">Hydrolase</keyword>
<keyword evidence="1" id="KW-0472">Membrane</keyword>
<dbReference type="InterPro" id="IPR008984">
    <property type="entry name" value="SMAD_FHA_dom_sf"/>
</dbReference>
<dbReference type="AlphaFoldDB" id="A0A3E0L5M5"/>
<dbReference type="SUPFAM" id="SSF49879">
    <property type="entry name" value="SMAD/FHA domain"/>
    <property type="match status" value="1"/>
</dbReference>
<name>A0A3E0L5M5_9CHRO</name>
<keyword evidence="3" id="KW-0482">Metalloprotease</keyword>
<dbReference type="PROSITE" id="PS50006">
    <property type="entry name" value="FHA_DOMAIN"/>
    <property type="match status" value="1"/>
</dbReference>
<feature type="transmembrane region" description="Helical" evidence="1">
    <location>
        <begin position="254"/>
        <end position="280"/>
    </location>
</feature>
<dbReference type="GO" id="GO:0008237">
    <property type="term" value="F:metallopeptidase activity"/>
    <property type="evidence" value="ECO:0007669"/>
    <property type="project" value="UniProtKB-KW"/>
</dbReference>
<proteinExistence type="predicted"/>
<dbReference type="Pfam" id="PF00498">
    <property type="entry name" value="FHA"/>
    <property type="match status" value="1"/>
</dbReference>
<evidence type="ECO:0000313" key="4">
    <source>
        <dbReference type="Proteomes" id="UP000256873"/>
    </source>
</evidence>
<keyword evidence="1" id="KW-1133">Transmembrane helix</keyword>
<dbReference type="Pfam" id="PF13367">
    <property type="entry name" value="PrsW-protease"/>
    <property type="match status" value="1"/>
</dbReference>
<evidence type="ECO:0000313" key="3">
    <source>
        <dbReference type="EMBL" id="REJ42801.1"/>
    </source>
</evidence>
<evidence type="ECO:0000259" key="2">
    <source>
        <dbReference type="PROSITE" id="PS50006"/>
    </source>
</evidence>
<sequence>MTQQPQYNAYLRQIYPKAAAHTAPTHHPLSTHQSLVIGREPNCQIVLNSTNYPGVSSRHLEIRPVMPSGSPPSWQICDLGSSNGTYINNQRLQGCRTLQLGDRISLGQQGVEFVFECQVSNPGLPGRPLNIQPGDSLHLSQMLPIIATRQDLFKKAYLIPGVLTVLLVVGLFAAIGNPDLFNALLAVYLIGAGYYFVYQLGGKQKPWWLLIGSAITTVLLLLSPIWSLFILVFRQILPGEIPTEGTEIGFLSSFIHYFFGAGMAEELLKAIPVFLALGIGRMLRTPWRERVGVWEPLDGILLATASAAGFTLLETLGQYVPGAIQQVATQAGEGAGELIGIQLLIPRIIGSVAGHMAYSGYFGYFIGLSVLKPSRRWSILAIGYLTASALHALWNASGAISNLVTAFAGILAYAFLMAAILKARQLSPIRSQNWATQYYNPPILPQAPFSLRIQQKTIPLTVGTRLQAGEIPGLVAQSANGIVAEVNANPKDPSILGLQNCSNQFWIATLPIGQQKQIDPGRSIKLAVGTKINFGSVQGEVRS</sequence>
<keyword evidence="1" id="KW-0812">Transmembrane</keyword>
<dbReference type="InterPro" id="IPR000253">
    <property type="entry name" value="FHA_dom"/>
</dbReference>
<gene>
    <name evidence="3" type="ORF">DWQ54_07765</name>
</gene>
<feature type="transmembrane region" description="Helical" evidence="1">
    <location>
        <begin position="377"/>
        <end position="394"/>
    </location>
</feature>
<dbReference type="CDD" id="cd00060">
    <property type="entry name" value="FHA"/>
    <property type="match status" value="1"/>
</dbReference>
<dbReference type="EMBL" id="QQWC01000002">
    <property type="protein sequence ID" value="REJ42801.1"/>
    <property type="molecule type" value="Genomic_DNA"/>
</dbReference>
<comment type="caution">
    <text evidence="3">The sequence shown here is derived from an EMBL/GenBank/DDBJ whole genome shotgun (WGS) entry which is preliminary data.</text>
</comment>
<feature type="domain" description="FHA" evidence="2">
    <location>
        <begin position="35"/>
        <end position="92"/>
    </location>
</feature>
<organism evidence="3 4">
    <name type="scientific">Microcystis flos-aquae TF09</name>
    <dbReference type="NCBI Taxonomy" id="2060473"/>
    <lineage>
        <taxon>Bacteria</taxon>
        <taxon>Bacillati</taxon>
        <taxon>Cyanobacteriota</taxon>
        <taxon>Cyanophyceae</taxon>
        <taxon>Oscillatoriophycideae</taxon>
        <taxon>Chroococcales</taxon>
        <taxon>Microcystaceae</taxon>
        <taxon>Microcystis</taxon>
    </lineage>
</organism>
<dbReference type="SMART" id="SM00240">
    <property type="entry name" value="FHA"/>
    <property type="match status" value="1"/>
</dbReference>
<evidence type="ECO:0000256" key="1">
    <source>
        <dbReference type="SAM" id="Phobius"/>
    </source>
</evidence>
<accession>A0A3E0L5M5</accession>
<dbReference type="InterPro" id="IPR050923">
    <property type="entry name" value="Cell_Proc_Reg/RNA_Proc"/>
</dbReference>
<feature type="transmembrane region" description="Helical" evidence="1">
    <location>
        <begin position="156"/>
        <end position="175"/>
    </location>
</feature>
<reference evidence="3 4" key="1">
    <citation type="submission" date="2017-10" db="EMBL/GenBank/DDBJ databases">
        <title>A large-scale comparative metagenomic study reveals the eutrophication-driven functional interactions in six Microcystis-epibionts communities.</title>
        <authorList>
            <person name="Li Q."/>
            <person name="Lin F."/>
        </authorList>
    </citation>
    <scope>NUCLEOTIDE SEQUENCE [LARGE SCALE GENOMIC DNA]</scope>
    <source>
        <strain evidence="3">TF09</strain>
    </source>
</reference>
<dbReference type="GO" id="GO:0006508">
    <property type="term" value="P:proteolysis"/>
    <property type="evidence" value="ECO:0007669"/>
    <property type="project" value="UniProtKB-KW"/>
</dbReference>
<dbReference type="Proteomes" id="UP000256873">
    <property type="component" value="Unassembled WGS sequence"/>
</dbReference>
<feature type="transmembrane region" description="Helical" evidence="1">
    <location>
        <begin position="207"/>
        <end position="234"/>
    </location>
</feature>
<keyword evidence="3" id="KW-0645">Protease</keyword>
<feature type="transmembrane region" description="Helical" evidence="1">
    <location>
        <begin position="400"/>
        <end position="421"/>
    </location>
</feature>
<dbReference type="InterPro" id="IPR026898">
    <property type="entry name" value="PrsW"/>
</dbReference>